<dbReference type="OrthoDB" id="4847715at2759"/>
<evidence type="ECO:0000313" key="2">
    <source>
        <dbReference type="EMBL" id="KAF6834734.1"/>
    </source>
</evidence>
<feature type="compositionally biased region" description="Basic and acidic residues" evidence="1">
    <location>
        <begin position="1"/>
        <end position="10"/>
    </location>
</feature>
<reference evidence="2" key="1">
    <citation type="journal article" date="2020" name="Phytopathology">
        <title>Genome Sequence Resources of Colletotrichum truncatum, C. plurivorum, C. musicola, and C. sojae: Four Species Pathogenic to Soybean (Glycine max).</title>
        <authorList>
            <person name="Rogerio F."/>
            <person name="Boufleur T.R."/>
            <person name="Ciampi-Guillardi M."/>
            <person name="Sukno S.A."/>
            <person name="Thon M.R."/>
            <person name="Massola Junior N.S."/>
            <person name="Baroncelli R."/>
        </authorList>
    </citation>
    <scope>NUCLEOTIDE SEQUENCE</scope>
    <source>
        <strain evidence="2">LFN0074</strain>
    </source>
</reference>
<feature type="compositionally biased region" description="Basic and acidic residues" evidence="1">
    <location>
        <begin position="475"/>
        <end position="496"/>
    </location>
</feature>
<feature type="region of interest" description="Disordered" evidence="1">
    <location>
        <begin position="464"/>
        <end position="532"/>
    </location>
</feature>
<organism evidence="2 3">
    <name type="scientific">Colletotrichum musicola</name>
    <dbReference type="NCBI Taxonomy" id="2175873"/>
    <lineage>
        <taxon>Eukaryota</taxon>
        <taxon>Fungi</taxon>
        <taxon>Dikarya</taxon>
        <taxon>Ascomycota</taxon>
        <taxon>Pezizomycotina</taxon>
        <taxon>Sordariomycetes</taxon>
        <taxon>Hypocreomycetidae</taxon>
        <taxon>Glomerellales</taxon>
        <taxon>Glomerellaceae</taxon>
        <taxon>Colletotrichum</taxon>
        <taxon>Colletotrichum orchidearum species complex</taxon>
    </lineage>
</organism>
<gene>
    <name evidence="2" type="ORF">CMUS01_06051</name>
</gene>
<dbReference type="AlphaFoldDB" id="A0A8H6KND0"/>
<feature type="compositionally biased region" description="Polar residues" evidence="1">
    <location>
        <begin position="498"/>
        <end position="511"/>
    </location>
</feature>
<feature type="compositionally biased region" description="Polar residues" evidence="1">
    <location>
        <begin position="72"/>
        <end position="82"/>
    </location>
</feature>
<feature type="compositionally biased region" description="Basic and acidic residues" evidence="1">
    <location>
        <begin position="518"/>
        <end position="532"/>
    </location>
</feature>
<accession>A0A8H6KND0</accession>
<sequence length="598" mass="67493">MVEGRSHGIRESQQSPTVGPELWSLSKRSELTEKTHSRDESMSRPQHTSAPSTDNAFSKTETDFEGKAKAQTPPTQGSTLFTFSSSMTGSAAAVRNMPRPNSSKIYNFPDSNIWVGLESEVLATAFVQLKWPDIKEKLLITLDATRNDMIAEQSREKKLRKRDPKRRVIALELRMSGRRESGWSDTVKISPCIWILCGSKWCRDKIRKATKFFDLPVRLFKQRIEVHCGGPTFNANLTLIPRAKLHMDPSRSLIVSDQGFLLYHHIEGRSGNINSVCGMVCCITLVQYDHIILQHVSRIGGVLVRGFFNFDFDIFPLAVTTAHRAFQCLSWLQKEVNRISGDFPGVNERDCGSDVSSESEDDEDYVKEYDPIRNELRQLGSRQIADINEWNLLDSIGYNFEGKRPQHEDNLGSNTSPADYISFCGMVIAFYPGEPLALFMTAEDLLNDMYRDLPEIRRPLASNILRNEDMTTGPEDSKNHEFEPTAREAKREDMGQDPHSSTASSTAQPLESSGVEKTPAEDTRASNSRAEMRDGPRTILVWTCEERSLGGLKVAGATKWQLQNVLGLDDEIRRFMEACDATSINDEPGEWRLTVWQI</sequence>
<dbReference type="Proteomes" id="UP000639643">
    <property type="component" value="Unassembled WGS sequence"/>
</dbReference>
<feature type="compositionally biased region" description="Polar residues" evidence="1">
    <location>
        <begin position="43"/>
        <end position="59"/>
    </location>
</feature>
<protein>
    <submittedName>
        <fullName evidence="2">Uncharacterized protein</fullName>
    </submittedName>
</protein>
<dbReference type="EMBL" id="WIGM01000191">
    <property type="protein sequence ID" value="KAF6834734.1"/>
    <property type="molecule type" value="Genomic_DNA"/>
</dbReference>
<keyword evidence="3" id="KW-1185">Reference proteome</keyword>
<evidence type="ECO:0000256" key="1">
    <source>
        <dbReference type="SAM" id="MobiDB-lite"/>
    </source>
</evidence>
<comment type="caution">
    <text evidence="2">The sequence shown here is derived from an EMBL/GenBank/DDBJ whole genome shotgun (WGS) entry which is preliminary data.</text>
</comment>
<name>A0A8H6KND0_9PEZI</name>
<proteinExistence type="predicted"/>
<feature type="region of interest" description="Disordered" evidence="1">
    <location>
        <begin position="1"/>
        <end position="82"/>
    </location>
</feature>
<feature type="compositionally biased region" description="Basic and acidic residues" evidence="1">
    <location>
        <begin position="27"/>
        <end position="42"/>
    </location>
</feature>
<evidence type="ECO:0000313" key="3">
    <source>
        <dbReference type="Proteomes" id="UP000639643"/>
    </source>
</evidence>